<proteinExistence type="predicted"/>
<feature type="compositionally biased region" description="Polar residues" evidence="1">
    <location>
        <begin position="1"/>
        <end position="18"/>
    </location>
</feature>
<feature type="region of interest" description="Disordered" evidence="1">
    <location>
        <begin position="1"/>
        <end position="21"/>
    </location>
</feature>
<name>A0A067RNP8_ZOONE</name>
<accession>A0A067RNP8</accession>
<dbReference type="STRING" id="136037.A0A067RNP8"/>
<dbReference type="Proteomes" id="UP000027135">
    <property type="component" value="Unassembled WGS sequence"/>
</dbReference>
<protein>
    <submittedName>
        <fullName evidence="2">Uncharacterized protein</fullName>
    </submittedName>
</protein>
<evidence type="ECO:0000256" key="1">
    <source>
        <dbReference type="SAM" id="MobiDB-lite"/>
    </source>
</evidence>
<evidence type="ECO:0000313" key="2">
    <source>
        <dbReference type="EMBL" id="KDR22225.1"/>
    </source>
</evidence>
<reference evidence="2 3" key="1">
    <citation type="journal article" date="2014" name="Nat. Commun.">
        <title>Molecular traces of alternative social organization in a termite genome.</title>
        <authorList>
            <person name="Terrapon N."/>
            <person name="Li C."/>
            <person name="Robertson H.M."/>
            <person name="Ji L."/>
            <person name="Meng X."/>
            <person name="Booth W."/>
            <person name="Chen Z."/>
            <person name="Childers C.P."/>
            <person name="Glastad K.M."/>
            <person name="Gokhale K."/>
            <person name="Gowin J."/>
            <person name="Gronenberg W."/>
            <person name="Hermansen R.A."/>
            <person name="Hu H."/>
            <person name="Hunt B.G."/>
            <person name="Huylmans A.K."/>
            <person name="Khalil S.M."/>
            <person name="Mitchell R.D."/>
            <person name="Munoz-Torres M.C."/>
            <person name="Mustard J.A."/>
            <person name="Pan H."/>
            <person name="Reese J.T."/>
            <person name="Scharf M.E."/>
            <person name="Sun F."/>
            <person name="Vogel H."/>
            <person name="Xiao J."/>
            <person name="Yang W."/>
            <person name="Yang Z."/>
            <person name="Yang Z."/>
            <person name="Zhou J."/>
            <person name="Zhu J."/>
            <person name="Brent C.S."/>
            <person name="Elsik C.G."/>
            <person name="Goodisman M.A."/>
            <person name="Liberles D.A."/>
            <person name="Roe R.M."/>
            <person name="Vargo E.L."/>
            <person name="Vilcinskas A."/>
            <person name="Wang J."/>
            <person name="Bornberg-Bauer E."/>
            <person name="Korb J."/>
            <person name="Zhang G."/>
            <person name="Liebig J."/>
        </authorList>
    </citation>
    <scope>NUCLEOTIDE SEQUENCE [LARGE SCALE GENOMIC DNA]</scope>
    <source>
        <tissue evidence="2">Whole organism</tissue>
    </source>
</reference>
<dbReference type="AlphaFoldDB" id="A0A067RNP8"/>
<dbReference type="EMBL" id="KK852514">
    <property type="protein sequence ID" value="KDR22225.1"/>
    <property type="molecule type" value="Genomic_DNA"/>
</dbReference>
<dbReference type="InParanoid" id="A0A067RNP8"/>
<feature type="region of interest" description="Disordered" evidence="1">
    <location>
        <begin position="35"/>
        <end position="113"/>
    </location>
</feature>
<feature type="compositionally biased region" description="Basic and acidic residues" evidence="1">
    <location>
        <begin position="71"/>
        <end position="87"/>
    </location>
</feature>
<organism evidence="2 3">
    <name type="scientific">Zootermopsis nevadensis</name>
    <name type="common">Dampwood termite</name>
    <dbReference type="NCBI Taxonomy" id="136037"/>
    <lineage>
        <taxon>Eukaryota</taxon>
        <taxon>Metazoa</taxon>
        <taxon>Ecdysozoa</taxon>
        <taxon>Arthropoda</taxon>
        <taxon>Hexapoda</taxon>
        <taxon>Insecta</taxon>
        <taxon>Pterygota</taxon>
        <taxon>Neoptera</taxon>
        <taxon>Polyneoptera</taxon>
        <taxon>Dictyoptera</taxon>
        <taxon>Blattodea</taxon>
        <taxon>Blattoidea</taxon>
        <taxon>Termitoidae</taxon>
        <taxon>Termopsidae</taxon>
        <taxon>Zootermopsis</taxon>
    </lineage>
</organism>
<evidence type="ECO:0000313" key="3">
    <source>
        <dbReference type="Proteomes" id="UP000027135"/>
    </source>
</evidence>
<keyword evidence="3" id="KW-1185">Reference proteome</keyword>
<gene>
    <name evidence="2" type="ORF">L798_01831</name>
</gene>
<sequence length="113" mass="12314">MKTAMSARSNRTGNSVEPSLQARLKSDNWEWYSSRRAASATSDKSSHGPLSPALSPAILHNESGHSANGHSESEDLDRTSEAIRSRGVEVSQRNNVKRMSGSSGLKKMVKKLF</sequence>